<dbReference type="GO" id="GO:0008137">
    <property type="term" value="F:NADH dehydrogenase (ubiquinone) activity"/>
    <property type="evidence" value="ECO:0007669"/>
    <property type="project" value="InterPro"/>
</dbReference>
<keyword evidence="2" id="KW-1003">Cell membrane</keyword>
<feature type="transmembrane region" description="Helical" evidence="8">
    <location>
        <begin position="317"/>
        <end position="341"/>
    </location>
</feature>
<dbReference type="PANTHER" id="PTHR42682:SF5">
    <property type="entry name" value="HYDROGENASE-4 COMPONENT F"/>
    <property type="match status" value="1"/>
</dbReference>
<evidence type="ECO:0000313" key="11">
    <source>
        <dbReference type="EMBL" id="PTW60479.1"/>
    </source>
</evidence>
<feature type="transmembrane region" description="Helical" evidence="8">
    <location>
        <begin position="6"/>
        <end position="24"/>
    </location>
</feature>
<gene>
    <name evidence="11" type="ORF">C8N35_104102</name>
</gene>
<feature type="transmembrane region" description="Helical" evidence="8">
    <location>
        <begin position="167"/>
        <end position="187"/>
    </location>
</feature>
<feature type="transmembrane region" description="Helical" evidence="8">
    <location>
        <begin position="69"/>
        <end position="92"/>
    </location>
</feature>
<keyword evidence="4 8" id="KW-1133">Transmembrane helix</keyword>
<evidence type="ECO:0000256" key="5">
    <source>
        <dbReference type="ARBA" id="ARBA00023002"/>
    </source>
</evidence>
<feature type="transmembrane region" description="Helical" evidence="8">
    <location>
        <begin position="135"/>
        <end position="155"/>
    </location>
</feature>
<keyword evidence="5" id="KW-0560">Oxidoreductase</keyword>
<feature type="transmembrane region" description="Helical" evidence="8">
    <location>
        <begin position="416"/>
        <end position="439"/>
    </location>
</feature>
<keyword evidence="6 8" id="KW-0472">Membrane</keyword>
<proteinExistence type="predicted"/>
<keyword evidence="3 7" id="KW-0812">Transmembrane</keyword>
<dbReference type="InterPro" id="IPR003918">
    <property type="entry name" value="NADH_UbQ_OxRdtase"/>
</dbReference>
<feature type="domain" description="NADH-Ubiquinone oxidoreductase (complex I) chain 5 N-terminal" evidence="10">
    <location>
        <begin position="69"/>
        <end position="100"/>
    </location>
</feature>
<feature type="transmembrane region" description="Helical" evidence="8">
    <location>
        <begin position="113"/>
        <end position="129"/>
    </location>
</feature>
<dbReference type="PRINTS" id="PR01437">
    <property type="entry name" value="NUOXDRDTASE4"/>
</dbReference>
<organism evidence="11 12">
    <name type="scientific">Breoghania corrubedonensis</name>
    <dbReference type="NCBI Taxonomy" id="665038"/>
    <lineage>
        <taxon>Bacteria</taxon>
        <taxon>Pseudomonadati</taxon>
        <taxon>Pseudomonadota</taxon>
        <taxon>Alphaproteobacteria</taxon>
        <taxon>Hyphomicrobiales</taxon>
        <taxon>Stappiaceae</taxon>
        <taxon>Breoghania</taxon>
    </lineage>
</organism>
<protein>
    <submittedName>
        <fullName evidence="11">Hydrogenase-4 component F</fullName>
    </submittedName>
</protein>
<feature type="transmembrane region" description="Helical" evidence="8">
    <location>
        <begin position="378"/>
        <end position="396"/>
    </location>
</feature>
<evidence type="ECO:0000256" key="4">
    <source>
        <dbReference type="ARBA" id="ARBA00022989"/>
    </source>
</evidence>
<dbReference type="RefSeq" id="WP_210203510.1">
    <property type="nucleotide sequence ID" value="NZ_QAYG01000004.1"/>
</dbReference>
<feature type="transmembrane region" description="Helical" evidence="8">
    <location>
        <begin position="285"/>
        <end position="305"/>
    </location>
</feature>
<evidence type="ECO:0000256" key="3">
    <source>
        <dbReference type="ARBA" id="ARBA00022692"/>
    </source>
</evidence>
<dbReference type="Pfam" id="PF00662">
    <property type="entry name" value="Proton_antipo_N"/>
    <property type="match status" value="1"/>
</dbReference>
<dbReference type="InterPro" id="IPR052175">
    <property type="entry name" value="ComplexI-like_HydComp"/>
</dbReference>
<dbReference type="AlphaFoldDB" id="A0A2T5V9P1"/>
<dbReference type="NCBIfam" id="NF005044">
    <property type="entry name" value="PRK06458.1-4"/>
    <property type="match status" value="1"/>
</dbReference>
<feature type="domain" description="NADH:quinone oxidoreductase/Mrp antiporter transmembrane" evidence="9">
    <location>
        <begin position="131"/>
        <end position="427"/>
    </location>
</feature>
<dbReference type="Proteomes" id="UP000244081">
    <property type="component" value="Unassembled WGS sequence"/>
</dbReference>
<evidence type="ECO:0000259" key="9">
    <source>
        <dbReference type="Pfam" id="PF00361"/>
    </source>
</evidence>
<evidence type="ECO:0000256" key="8">
    <source>
        <dbReference type="SAM" id="Phobius"/>
    </source>
</evidence>
<accession>A0A2T5V9P1</accession>
<feature type="transmembrane region" description="Helical" evidence="8">
    <location>
        <begin position="219"/>
        <end position="241"/>
    </location>
</feature>
<evidence type="ECO:0000256" key="6">
    <source>
        <dbReference type="ARBA" id="ARBA00023136"/>
    </source>
</evidence>
<dbReference type="EMBL" id="QAYG01000004">
    <property type="protein sequence ID" value="PTW60479.1"/>
    <property type="molecule type" value="Genomic_DNA"/>
</dbReference>
<dbReference type="GO" id="GO:0042773">
    <property type="term" value="P:ATP synthesis coupled electron transport"/>
    <property type="evidence" value="ECO:0007669"/>
    <property type="project" value="InterPro"/>
</dbReference>
<dbReference type="InterPro" id="IPR001750">
    <property type="entry name" value="ND/Mrp_TM"/>
</dbReference>
<feature type="transmembrane region" description="Helical" evidence="8">
    <location>
        <begin position="253"/>
        <end position="273"/>
    </location>
</feature>
<comment type="subcellular location">
    <subcellularLocation>
        <location evidence="1">Cell membrane</location>
        <topology evidence="1">Multi-pass membrane protein</topology>
    </subcellularLocation>
    <subcellularLocation>
        <location evidence="7">Membrane</location>
        <topology evidence="7">Multi-pass membrane protein</topology>
    </subcellularLocation>
</comment>
<comment type="caution">
    <text evidence="11">The sequence shown here is derived from an EMBL/GenBank/DDBJ whole genome shotgun (WGS) entry which is preliminary data.</text>
</comment>
<dbReference type="GO" id="GO:0005886">
    <property type="term" value="C:plasma membrane"/>
    <property type="evidence" value="ECO:0007669"/>
    <property type="project" value="UniProtKB-SubCell"/>
</dbReference>
<dbReference type="Pfam" id="PF00361">
    <property type="entry name" value="Proton_antipo_M"/>
    <property type="match status" value="1"/>
</dbReference>
<dbReference type="InterPro" id="IPR001516">
    <property type="entry name" value="Proton_antipo_N"/>
</dbReference>
<feature type="transmembrane region" description="Helical" evidence="8">
    <location>
        <begin position="36"/>
        <end position="57"/>
    </location>
</feature>
<evidence type="ECO:0000259" key="10">
    <source>
        <dbReference type="Pfam" id="PF00662"/>
    </source>
</evidence>
<feature type="transmembrane region" description="Helical" evidence="8">
    <location>
        <begin position="460"/>
        <end position="478"/>
    </location>
</feature>
<dbReference type="GO" id="GO:0016491">
    <property type="term" value="F:oxidoreductase activity"/>
    <property type="evidence" value="ECO:0007669"/>
    <property type="project" value="UniProtKB-KW"/>
</dbReference>
<sequence>MTPSLLPILILIVPLVAALGLLLTPTRNLTTRTCEGVHIGSIVLIVLLSLGLAASVLAGNHPSSLGGWLYVDALGVIFLLIIGVVGLMTGLYSIGYIRHDLEEGLLDAHRVKIYYGFFSLFLFTMLLSATANNIVMMWVAVEATTLGSAFLVGIYGQKSSLEAAWKYVIICTVGVAFGLYGTVLVFANGAEVLSDPHQAVLWTSLAENAKLLDPSLMKIAFVFVLVGFGTKAGLFPMYAWLPDAHSEAPSPVSGLLSGVLLKCALFVIIRYYALMIRSIGPEFPQTLILVLGTLSVIVAAMLFYVQKDLKRKLAYSSVEHVGFIAVGLGLGGPLGVAAALLHSINHSLAKALLFCGSGNVVMKYGTRDLGKVKGMLRLAPASGVLLMVGALALSGFPPFNVFVSEFMIFTAGIKAGYWILMLVLLGFFTVTIAGFVQIISGSVLGKPEENAKVGDVGKQTLIPLGILAAMVLIMGFAVPTPIARLVSQASAIVLDSGDPIVVKAPWSLFGNEEATVAEKAGNLIVTPAAAAETAQNTETK</sequence>
<name>A0A2T5V9P1_9HYPH</name>
<keyword evidence="12" id="KW-1185">Reference proteome</keyword>
<evidence type="ECO:0000313" key="12">
    <source>
        <dbReference type="Proteomes" id="UP000244081"/>
    </source>
</evidence>
<evidence type="ECO:0000256" key="7">
    <source>
        <dbReference type="RuleBase" id="RU000320"/>
    </source>
</evidence>
<reference evidence="11 12" key="1">
    <citation type="submission" date="2018-04" db="EMBL/GenBank/DDBJ databases">
        <title>Genomic Encyclopedia of Archaeal and Bacterial Type Strains, Phase II (KMG-II): from individual species to whole genera.</title>
        <authorList>
            <person name="Goeker M."/>
        </authorList>
    </citation>
    <scope>NUCLEOTIDE SEQUENCE [LARGE SCALE GENOMIC DNA]</scope>
    <source>
        <strain evidence="11 12">DSM 23382</strain>
    </source>
</reference>
<evidence type="ECO:0000256" key="2">
    <source>
        <dbReference type="ARBA" id="ARBA00022475"/>
    </source>
</evidence>
<evidence type="ECO:0000256" key="1">
    <source>
        <dbReference type="ARBA" id="ARBA00004651"/>
    </source>
</evidence>
<dbReference type="PANTHER" id="PTHR42682">
    <property type="entry name" value="HYDROGENASE-4 COMPONENT F"/>
    <property type="match status" value="1"/>
</dbReference>